<keyword evidence="1" id="KW-0812">Transmembrane</keyword>
<reference evidence="2" key="2">
    <citation type="submission" date="2004-02" db="EMBL/GenBank/DDBJ databases">
        <authorList>
            <consortium name="Genoscope"/>
            <consortium name="Whitehead Institute Centre for Genome Research"/>
        </authorList>
    </citation>
    <scope>NUCLEOTIDE SEQUENCE</scope>
</reference>
<feature type="transmembrane region" description="Helical" evidence="1">
    <location>
        <begin position="6"/>
        <end position="28"/>
    </location>
</feature>
<evidence type="ECO:0000313" key="2">
    <source>
        <dbReference type="EMBL" id="CAF93305.1"/>
    </source>
</evidence>
<keyword evidence="1" id="KW-1133">Transmembrane helix</keyword>
<dbReference type="AlphaFoldDB" id="Q4T1C7"/>
<organism evidence="2">
    <name type="scientific">Tetraodon nigroviridis</name>
    <name type="common">Spotted green pufferfish</name>
    <name type="synonym">Chelonodon nigroviridis</name>
    <dbReference type="NCBI Taxonomy" id="99883"/>
    <lineage>
        <taxon>Eukaryota</taxon>
        <taxon>Metazoa</taxon>
        <taxon>Chordata</taxon>
        <taxon>Craniata</taxon>
        <taxon>Vertebrata</taxon>
        <taxon>Euteleostomi</taxon>
        <taxon>Actinopterygii</taxon>
        <taxon>Neopterygii</taxon>
        <taxon>Teleostei</taxon>
        <taxon>Neoteleostei</taxon>
        <taxon>Acanthomorphata</taxon>
        <taxon>Eupercaria</taxon>
        <taxon>Tetraodontiformes</taxon>
        <taxon>Tetradontoidea</taxon>
        <taxon>Tetraodontidae</taxon>
        <taxon>Tetraodon</taxon>
    </lineage>
</organism>
<dbReference type="EMBL" id="CAAE01010669">
    <property type="protein sequence ID" value="CAF93305.1"/>
    <property type="molecule type" value="Genomic_DNA"/>
</dbReference>
<keyword evidence="1" id="KW-0472">Membrane</keyword>
<gene>
    <name evidence="2" type="ORF">GSTENG00008890001</name>
</gene>
<comment type="caution">
    <text evidence="2">The sequence shown here is derived from an EMBL/GenBank/DDBJ whole genome shotgun (WGS) entry which is preliminary data.</text>
</comment>
<reference evidence="2" key="1">
    <citation type="journal article" date="2004" name="Nature">
        <title>Genome duplication in the teleost fish Tetraodon nigroviridis reveals the early vertebrate proto-karyotype.</title>
        <authorList>
            <person name="Jaillon O."/>
            <person name="Aury J.-M."/>
            <person name="Brunet F."/>
            <person name="Petit J.-L."/>
            <person name="Stange-Thomann N."/>
            <person name="Mauceli E."/>
            <person name="Bouneau L."/>
            <person name="Fischer C."/>
            <person name="Ozouf-Costaz C."/>
            <person name="Bernot A."/>
            <person name="Nicaud S."/>
            <person name="Jaffe D."/>
            <person name="Fisher S."/>
            <person name="Lutfalla G."/>
            <person name="Dossat C."/>
            <person name="Segurens B."/>
            <person name="Dasilva C."/>
            <person name="Salanoubat M."/>
            <person name="Levy M."/>
            <person name="Boudet N."/>
            <person name="Castellano S."/>
            <person name="Anthouard V."/>
            <person name="Jubin C."/>
            <person name="Castelli V."/>
            <person name="Katinka M."/>
            <person name="Vacherie B."/>
            <person name="Biemont C."/>
            <person name="Skalli Z."/>
            <person name="Cattolico L."/>
            <person name="Poulain J."/>
            <person name="De Berardinis V."/>
            <person name="Cruaud C."/>
            <person name="Duprat S."/>
            <person name="Brottier P."/>
            <person name="Coutanceau J.-P."/>
            <person name="Gouzy J."/>
            <person name="Parra G."/>
            <person name="Lardier G."/>
            <person name="Chapple C."/>
            <person name="McKernan K.J."/>
            <person name="McEwan P."/>
            <person name="Bosak S."/>
            <person name="Kellis M."/>
            <person name="Volff J.-N."/>
            <person name="Guigo R."/>
            <person name="Zody M.C."/>
            <person name="Mesirov J."/>
            <person name="Lindblad-Toh K."/>
            <person name="Birren B."/>
            <person name="Nusbaum C."/>
            <person name="Kahn D."/>
            <person name="Robinson-Rechavi M."/>
            <person name="Laudet V."/>
            <person name="Schachter V."/>
            <person name="Quetier F."/>
            <person name="Saurin W."/>
            <person name="Scarpelli C."/>
            <person name="Wincker P."/>
            <person name="Lander E.S."/>
            <person name="Weissenbach J."/>
            <person name="Roest Crollius H."/>
        </authorList>
    </citation>
    <scope>NUCLEOTIDE SEQUENCE [LARGE SCALE GENOMIC DNA]</scope>
</reference>
<dbReference type="KEGG" id="tng:GSTEN00008890G001"/>
<accession>Q4T1C7</accession>
<protein>
    <submittedName>
        <fullName evidence="2">(spotted green pufferfish) hypothetical protein</fullName>
    </submittedName>
</protein>
<name>Q4T1C7_TETNG</name>
<proteinExistence type="predicted"/>
<evidence type="ECO:0000256" key="1">
    <source>
        <dbReference type="SAM" id="Phobius"/>
    </source>
</evidence>
<sequence length="51" mass="5610">MVRIASVLGLVMFSVVLLILSLISYVSIRKDFVLGRYGGGPRMSLLHAGFR</sequence>